<proteinExistence type="inferred from homology"/>
<evidence type="ECO:0000259" key="9">
    <source>
        <dbReference type="PROSITE" id="PS50253"/>
    </source>
</evidence>
<dbReference type="GO" id="GO:0019646">
    <property type="term" value="P:aerobic electron transport chain"/>
    <property type="evidence" value="ECO:0007669"/>
    <property type="project" value="InterPro"/>
</dbReference>
<dbReference type="KEGG" id="hla:Hlac_2853"/>
<feature type="domain" description="Heme-copper oxidase subunit III family profile" evidence="9">
    <location>
        <begin position="29"/>
        <end position="271"/>
    </location>
</feature>
<dbReference type="InterPro" id="IPR035973">
    <property type="entry name" value="Cyt_c_oxidase_su3-like_sf"/>
</dbReference>
<dbReference type="GeneID" id="7399091"/>
<dbReference type="Pfam" id="PF00510">
    <property type="entry name" value="COX3"/>
    <property type="match status" value="1"/>
</dbReference>
<dbReference type="CDD" id="cd00386">
    <property type="entry name" value="Heme_Cu_Oxidase_III_like"/>
    <property type="match status" value="1"/>
</dbReference>
<dbReference type="Gene3D" id="1.20.120.80">
    <property type="entry name" value="Cytochrome c oxidase, subunit III, four-helix bundle"/>
    <property type="match status" value="1"/>
</dbReference>
<dbReference type="RefSeq" id="WP_012659232.1">
    <property type="nucleotide sequence ID" value="NC_012028.1"/>
</dbReference>
<comment type="similarity">
    <text evidence="2 7">Belongs to the cytochrome c oxidase subunit 3 family.</text>
</comment>
<dbReference type="InterPro" id="IPR024791">
    <property type="entry name" value="Cyt_c/ubiquinol_Oxase_su3"/>
</dbReference>
<feature type="transmembrane region" description="Helical" evidence="8">
    <location>
        <begin position="250"/>
        <end position="268"/>
    </location>
</feature>
<comment type="subcellular location">
    <subcellularLocation>
        <location evidence="1 7">Cell membrane</location>
        <topology evidence="1 7">Multi-pass membrane protein</topology>
    </subcellularLocation>
</comment>
<dbReference type="HOGENOM" id="CLU_1025276_0_0_2"/>
<evidence type="ECO:0000256" key="6">
    <source>
        <dbReference type="ARBA" id="ARBA00023136"/>
    </source>
</evidence>
<evidence type="ECO:0000256" key="3">
    <source>
        <dbReference type="ARBA" id="ARBA00022475"/>
    </source>
</evidence>
<evidence type="ECO:0000256" key="8">
    <source>
        <dbReference type="SAM" id="Phobius"/>
    </source>
</evidence>
<dbReference type="GO" id="GO:0005886">
    <property type="term" value="C:plasma membrane"/>
    <property type="evidence" value="ECO:0007669"/>
    <property type="project" value="UniProtKB-SubCell"/>
</dbReference>
<evidence type="ECO:0000256" key="7">
    <source>
        <dbReference type="RuleBase" id="RU003376"/>
    </source>
</evidence>
<dbReference type="InterPro" id="IPR000298">
    <property type="entry name" value="Cyt_c_oxidase-like_su3"/>
</dbReference>
<dbReference type="eggNOG" id="arCOG04650">
    <property type="taxonomic scope" value="Archaea"/>
</dbReference>
<evidence type="ECO:0000313" key="10">
    <source>
        <dbReference type="EMBL" id="ACM58415.1"/>
    </source>
</evidence>
<feature type="transmembrane region" description="Helical" evidence="8">
    <location>
        <begin position="166"/>
        <end position="185"/>
    </location>
</feature>
<gene>
    <name evidence="10" type="ordered locus">Hlac_2853</name>
</gene>
<dbReference type="PANTHER" id="PTHR11403">
    <property type="entry name" value="CYTOCHROME C OXIDASE SUBUNIT III"/>
    <property type="match status" value="1"/>
</dbReference>
<dbReference type="GO" id="GO:0004129">
    <property type="term" value="F:cytochrome-c oxidase activity"/>
    <property type="evidence" value="ECO:0007669"/>
    <property type="project" value="InterPro"/>
</dbReference>
<evidence type="ECO:0000256" key="2">
    <source>
        <dbReference type="ARBA" id="ARBA00010581"/>
    </source>
</evidence>
<sequence length="271" mass="29938">MSDSRQPAGEPVRQGEGADGFPHGSKYPLFVGGGLFFIGLGLAWSWLFLIIGIPVELYGLWGWTREYTIEEFERGVVPEQKRQLLGVETGLLGMYMLIVSEILIFAGFFVAWFYLDATRGPFPPDGYPGLTVWLGATMTGLLLLGSLTARYGRIAVVEEGDRSKLVLGYAMTVGIGVLFLAVLAFEWSNLLAEGLRWTTGPYGATYYALAGLHAGHLIAGLVLFGIVIYRARVRDHFSANRNLMVRTAEAYWHFLTAISIAIFIFIYFGTT</sequence>
<feature type="transmembrane region" description="Helical" evidence="8">
    <location>
        <begin position="127"/>
        <end position="145"/>
    </location>
</feature>
<dbReference type="SUPFAM" id="SSF81452">
    <property type="entry name" value="Cytochrome c oxidase subunit III-like"/>
    <property type="match status" value="1"/>
</dbReference>
<organism evidence="10 11">
    <name type="scientific">Halorubrum lacusprofundi (strain ATCC 49239 / DSM 5036 / JCM 8891 / ACAM 34)</name>
    <dbReference type="NCBI Taxonomy" id="416348"/>
    <lineage>
        <taxon>Archaea</taxon>
        <taxon>Methanobacteriati</taxon>
        <taxon>Methanobacteriota</taxon>
        <taxon>Stenosarchaea group</taxon>
        <taxon>Halobacteria</taxon>
        <taxon>Halobacteriales</taxon>
        <taxon>Haloferacaceae</taxon>
        <taxon>Halorubrum</taxon>
    </lineage>
</organism>
<dbReference type="AlphaFoldDB" id="B9LW25"/>
<keyword evidence="5 8" id="KW-1133">Transmembrane helix</keyword>
<evidence type="ECO:0000313" key="11">
    <source>
        <dbReference type="Proteomes" id="UP000000740"/>
    </source>
</evidence>
<accession>B9LW25</accession>
<keyword evidence="11" id="KW-1185">Reference proteome</keyword>
<dbReference type="EMBL" id="CP001366">
    <property type="protein sequence ID" value="ACM58415.1"/>
    <property type="molecule type" value="Genomic_DNA"/>
</dbReference>
<feature type="transmembrane region" description="Helical" evidence="8">
    <location>
        <begin position="205"/>
        <end position="229"/>
    </location>
</feature>
<feature type="transmembrane region" description="Helical" evidence="8">
    <location>
        <begin position="91"/>
        <end position="115"/>
    </location>
</feature>
<dbReference type="PANTHER" id="PTHR11403:SF2">
    <property type="entry name" value="CYTOCHROME BO(3) UBIQUINOL OXIDASE SUBUNIT 3"/>
    <property type="match status" value="1"/>
</dbReference>
<dbReference type="Proteomes" id="UP000000740">
    <property type="component" value="Chromosome 2"/>
</dbReference>
<reference evidence="10 11" key="1">
    <citation type="journal article" date="2016" name="Stand. Genomic Sci.">
        <title>Complete genome sequence of the Antarctic Halorubrum lacusprofundi type strain ACAM 34.</title>
        <authorList>
            <person name="Anderson I.J."/>
            <person name="DasSarma P."/>
            <person name="Lucas S."/>
            <person name="Copeland A."/>
            <person name="Lapidus A."/>
            <person name="Del Rio T.G."/>
            <person name="Tice H."/>
            <person name="Dalin E."/>
            <person name="Bruce D.C."/>
            <person name="Goodwin L."/>
            <person name="Pitluck S."/>
            <person name="Sims D."/>
            <person name="Brettin T.S."/>
            <person name="Detter J.C."/>
            <person name="Han C.S."/>
            <person name="Larimer F."/>
            <person name="Hauser L."/>
            <person name="Land M."/>
            <person name="Ivanova N."/>
            <person name="Richardson P."/>
            <person name="Cavicchioli R."/>
            <person name="DasSarma S."/>
            <person name="Woese C.R."/>
            <person name="Kyrpides N.C."/>
        </authorList>
    </citation>
    <scope>NUCLEOTIDE SEQUENCE [LARGE SCALE GENOMIC DNA]</scope>
    <source>
        <strain evidence="11">ATCC 49239 / DSM 5036 / JCM 8891 / ACAM 34</strain>
    </source>
</reference>
<protein>
    <submittedName>
        <fullName evidence="10">Cytochrome c oxidase subunit III</fullName>
    </submittedName>
</protein>
<keyword evidence="4 7" id="KW-0812">Transmembrane</keyword>
<feature type="transmembrane region" description="Helical" evidence="8">
    <location>
        <begin position="29"/>
        <end position="55"/>
    </location>
</feature>
<evidence type="ECO:0000256" key="4">
    <source>
        <dbReference type="ARBA" id="ARBA00022692"/>
    </source>
</evidence>
<dbReference type="PROSITE" id="PS50253">
    <property type="entry name" value="COX3"/>
    <property type="match status" value="1"/>
</dbReference>
<keyword evidence="6 8" id="KW-0472">Membrane</keyword>
<evidence type="ECO:0000256" key="1">
    <source>
        <dbReference type="ARBA" id="ARBA00004651"/>
    </source>
</evidence>
<keyword evidence="3" id="KW-1003">Cell membrane</keyword>
<evidence type="ECO:0000256" key="5">
    <source>
        <dbReference type="ARBA" id="ARBA00022989"/>
    </source>
</evidence>
<dbReference type="InterPro" id="IPR013833">
    <property type="entry name" value="Cyt_c_oxidase_su3_a-hlx"/>
</dbReference>
<name>B9LW25_HALLT</name>